<comment type="caution">
    <text evidence="1">The sequence shown here is derived from an EMBL/GenBank/DDBJ whole genome shotgun (WGS) entry which is preliminary data.</text>
</comment>
<dbReference type="EMBL" id="MHWF01000001">
    <property type="protein sequence ID" value="OHB06428.1"/>
    <property type="molecule type" value="Genomic_DNA"/>
</dbReference>
<proteinExistence type="predicted"/>
<evidence type="ECO:0000313" key="1">
    <source>
        <dbReference type="EMBL" id="OHB06428.1"/>
    </source>
</evidence>
<gene>
    <name evidence="1" type="ORF">A3B16_02330</name>
</gene>
<organism evidence="1 2">
    <name type="scientific">Candidatus Zambryskibacteria bacterium RIFCSPLOWO2_01_FULL_45_43</name>
    <dbReference type="NCBI Taxonomy" id="1802762"/>
    <lineage>
        <taxon>Bacteria</taxon>
        <taxon>Candidatus Zambryskiibacteriota</taxon>
    </lineage>
</organism>
<reference evidence="1 2" key="1">
    <citation type="journal article" date="2016" name="Nat. Commun.">
        <title>Thousands of microbial genomes shed light on interconnected biogeochemical processes in an aquifer system.</title>
        <authorList>
            <person name="Anantharaman K."/>
            <person name="Brown C.T."/>
            <person name="Hug L.A."/>
            <person name="Sharon I."/>
            <person name="Castelle C.J."/>
            <person name="Probst A.J."/>
            <person name="Thomas B.C."/>
            <person name="Singh A."/>
            <person name="Wilkins M.J."/>
            <person name="Karaoz U."/>
            <person name="Brodie E.L."/>
            <person name="Williams K.H."/>
            <person name="Hubbard S.S."/>
            <person name="Banfield J.F."/>
        </authorList>
    </citation>
    <scope>NUCLEOTIDE SEQUENCE [LARGE SCALE GENOMIC DNA]</scope>
</reference>
<name>A0A1G2UAA9_9BACT</name>
<protein>
    <submittedName>
        <fullName evidence="1">Uncharacterized protein</fullName>
    </submittedName>
</protein>
<evidence type="ECO:0000313" key="2">
    <source>
        <dbReference type="Proteomes" id="UP000177722"/>
    </source>
</evidence>
<accession>A0A1G2UAA9</accession>
<dbReference type="AlphaFoldDB" id="A0A1G2UAA9"/>
<dbReference type="Proteomes" id="UP000177722">
    <property type="component" value="Unassembled WGS sequence"/>
</dbReference>
<sequence length="66" mass="7872">MLSQEQIDSFKKLYKKEFGKDLTDEEALEQATKLTRLVRLVYKPITKKEYAEYHKRRKRGLAGPKK</sequence>